<keyword evidence="3" id="KW-1185">Reference proteome</keyword>
<reference evidence="2 3" key="1">
    <citation type="journal article" date="2010" name="ChemBioChem">
        <title>Cloning and characterization of the biosynthetic gene cluster of 16-membered macrolide antibiotic FD-891: involvement of a dual functional cytochrome P450 monooxygenase catalyzing epoxidation and hydroxylation.</title>
        <authorList>
            <person name="Kudo F."/>
            <person name="Motegi A."/>
            <person name="Mizoue K."/>
            <person name="Eguchi T."/>
        </authorList>
    </citation>
    <scope>NUCLEOTIDE SEQUENCE [LARGE SCALE GENOMIC DNA]</scope>
    <source>
        <strain evidence="2 3">A-8890</strain>
    </source>
</reference>
<gene>
    <name evidence="2" type="ORF">SGFS_021080</name>
</gene>
<reference evidence="2 3" key="2">
    <citation type="journal article" date="2023" name="ChemBioChem">
        <title>Acyltransferase Domain Exchange between Two Independent Type I Polyketide Synthases in the Same Producer Strain of Macrolide Antibiotics.</title>
        <authorList>
            <person name="Kudo F."/>
            <person name="Kishikawa K."/>
            <person name="Tsuboi K."/>
            <person name="Kido T."/>
            <person name="Usui T."/>
            <person name="Hashimoto J."/>
            <person name="Shin-Ya K."/>
            <person name="Miyanaga A."/>
            <person name="Eguchi T."/>
        </authorList>
    </citation>
    <scope>NUCLEOTIDE SEQUENCE [LARGE SCALE GENOMIC DNA]</scope>
    <source>
        <strain evidence="2 3">A-8890</strain>
    </source>
</reference>
<protein>
    <submittedName>
        <fullName evidence="2">Uncharacterized protein</fullName>
    </submittedName>
</protein>
<evidence type="ECO:0000313" key="3">
    <source>
        <dbReference type="Proteomes" id="UP001321542"/>
    </source>
</evidence>
<sequence length="56" mass="5708">MVALVEPGDEDEPGALQDAVGFGISSAGKDFAGMNIAPESQQTVGQGQRGRNFLGS</sequence>
<accession>A0ABM7F573</accession>
<organism evidence="2 3">
    <name type="scientific">Streptomyces graminofaciens</name>
    <dbReference type="NCBI Taxonomy" id="68212"/>
    <lineage>
        <taxon>Bacteria</taxon>
        <taxon>Bacillati</taxon>
        <taxon>Actinomycetota</taxon>
        <taxon>Actinomycetes</taxon>
        <taxon>Kitasatosporales</taxon>
        <taxon>Streptomycetaceae</taxon>
        <taxon>Streptomyces</taxon>
    </lineage>
</organism>
<proteinExistence type="predicted"/>
<dbReference type="Proteomes" id="UP001321542">
    <property type="component" value="Chromosome"/>
</dbReference>
<dbReference type="EMBL" id="AP018448">
    <property type="protein sequence ID" value="BBC30814.1"/>
    <property type="molecule type" value="Genomic_DNA"/>
</dbReference>
<name>A0ABM7F573_9ACTN</name>
<feature type="region of interest" description="Disordered" evidence="1">
    <location>
        <begin position="37"/>
        <end position="56"/>
    </location>
</feature>
<evidence type="ECO:0000313" key="2">
    <source>
        <dbReference type="EMBL" id="BBC30814.1"/>
    </source>
</evidence>
<evidence type="ECO:0000256" key="1">
    <source>
        <dbReference type="SAM" id="MobiDB-lite"/>
    </source>
</evidence>